<comment type="caution">
    <text evidence="3">The sequence shown here is derived from an EMBL/GenBank/DDBJ whole genome shotgun (WGS) entry which is preliminary data.</text>
</comment>
<evidence type="ECO:0000313" key="3">
    <source>
        <dbReference type="EMBL" id="HGT37975.1"/>
    </source>
</evidence>
<organism evidence="3">
    <name type="scientific">Schlesneria paludicola</name>
    <dbReference type="NCBI Taxonomy" id="360056"/>
    <lineage>
        <taxon>Bacteria</taxon>
        <taxon>Pseudomonadati</taxon>
        <taxon>Planctomycetota</taxon>
        <taxon>Planctomycetia</taxon>
        <taxon>Planctomycetales</taxon>
        <taxon>Planctomycetaceae</taxon>
        <taxon>Schlesneria</taxon>
    </lineage>
</organism>
<dbReference type="InterPro" id="IPR012334">
    <property type="entry name" value="Pectin_lyas_fold"/>
</dbReference>
<dbReference type="AlphaFoldDB" id="A0A7C4LJ75"/>
<feature type="chain" id="PRO_5028010591" description="Rhamnogalacturonase A/B/Epimerase-like pectate lyase domain-containing protein" evidence="1">
    <location>
        <begin position="26"/>
        <end position="259"/>
    </location>
</feature>
<sequence length="259" mass="27953">MKARFSHQFLAIACVYVGMSSPVIAADASNPDRVFIPADAGLVNVRDHGLKGDGKTDDTAALVELVRRNLNQHKTLFFPSGTYILSDSILWANEQGEFWPWLTWQGEGRGRTVLRLRDRSPGFGDATKPKPVVKTGCYDGETRQNAAFNCYFFDLTINTGRGNPGAIALDYCSHNNGGVVRVDLVSEDGAGVAGLSMTRDSPGPALIQHVNIRGFDTGIALKHLLFGVTFESVRLEKQNGVGMLVDGNAAAIRGLTSVN</sequence>
<dbReference type="Pfam" id="PF12708">
    <property type="entry name" value="Pect-lyase_RHGA_epim"/>
    <property type="match status" value="1"/>
</dbReference>
<gene>
    <name evidence="3" type="ORF">ENS64_01705</name>
</gene>
<feature type="domain" description="Rhamnogalacturonase A/B/Epimerase-like pectate lyase" evidence="2">
    <location>
        <begin position="43"/>
        <end position="222"/>
    </location>
</feature>
<dbReference type="EMBL" id="DSVQ01000004">
    <property type="protein sequence ID" value="HGT37975.1"/>
    <property type="molecule type" value="Genomic_DNA"/>
</dbReference>
<keyword evidence="1" id="KW-0732">Signal</keyword>
<protein>
    <recommendedName>
        <fullName evidence="2">Rhamnogalacturonase A/B/Epimerase-like pectate lyase domain-containing protein</fullName>
    </recommendedName>
</protein>
<name>A0A7C4LJ75_9PLAN</name>
<evidence type="ECO:0000256" key="1">
    <source>
        <dbReference type="SAM" id="SignalP"/>
    </source>
</evidence>
<accession>A0A7C4LJ75</accession>
<dbReference type="InterPro" id="IPR011050">
    <property type="entry name" value="Pectin_lyase_fold/virulence"/>
</dbReference>
<feature type="signal peptide" evidence="1">
    <location>
        <begin position="1"/>
        <end position="25"/>
    </location>
</feature>
<proteinExistence type="predicted"/>
<dbReference type="Gene3D" id="2.160.20.10">
    <property type="entry name" value="Single-stranded right-handed beta-helix, Pectin lyase-like"/>
    <property type="match status" value="1"/>
</dbReference>
<reference evidence="3" key="1">
    <citation type="journal article" date="2020" name="mSystems">
        <title>Genome- and Community-Level Interaction Insights into Carbon Utilization and Element Cycling Functions of Hydrothermarchaeota in Hydrothermal Sediment.</title>
        <authorList>
            <person name="Zhou Z."/>
            <person name="Liu Y."/>
            <person name="Xu W."/>
            <person name="Pan J."/>
            <person name="Luo Z.H."/>
            <person name="Li M."/>
        </authorList>
    </citation>
    <scope>NUCLEOTIDE SEQUENCE [LARGE SCALE GENOMIC DNA]</scope>
    <source>
        <strain evidence="3">SpSt-508</strain>
    </source>
</reference>
<evidence type="ECO:0000259" key="2">
    <source>
        <dbReference type="Pfam" id="PF12708"/>
    </source>
</evidence>
<dbReference type="SUPFAM" id="SSF51126">
    <property type="entry name" value="Pectin lyase-like"/>
    <property type="match status" value="1"/>
</dbReference>
<dbReference type="InterPro" id="IPR024535">
    <property type="entry name" value="RHGA/B-epi-like_pectate_lyase"/>
</dbReference>